<accession>A0A8J5IUN0</accession>
<comment type="caution">
    <text evidence="1">The sequence shown here is derived from an EMBL/GenBank/DDBJ whole genome shotgun (WGS) entry which is preliminary data.</text>
</comment>
<name>A0A8J5IUN0_9STRA</name>
<keyword evidence="2" id="KW-1185">Reference proteome</keyword>
<reference evidence="1" key="1">
    <citation type="submission" date="2021-01" db="EMBL/GenBank/DDBJ databases">
        <title>Phytophthora aleatoria, a newly-described species from Pinus radiata is distinct from Phytophthora cactorum isolates based on comparative genomics.</title>
        <authorList>
            <person name="Mcdougal R."/>
            <person name="Panda P."/>
            <person name="Williams N."/>
            <person name="Studholme D.J."/>
        </authorList>
    </citation>
    <scope>NUCLEOTIDE SEQUENCE</scope>
    <source>
        <strain evidence="1">NZFS 4037</strain>
    </source>
</reference>
<dbReference type="EMBL" id="JAENGY010001930">
    <property type="protein sequence ID" value="KAG6946200.1"/>
    <property type="molecule type" value="Genomic_DNA"/>
</dbReference>
<evidence type="ECO:0000313" key="1">
    <source>
        <dbReference type="EMBL" id="KAG6946200.1"/>
    </source>
</evidence>
<dbReference type="Proteomes" id="UP000709295">
    <property type="component" value="Unassembled WGS sequence"/>
</dbReference>
<protein>
    <submittedName>
        <fullName evidence="1">Uncharacterized protein</fullName>
    </submittedName>
</protein>
<dbReference type="AlphaFoldDB" id="A0A8J5IUN0"/>
<organism evidence="1 2">
    <name type="scientific">Phytophthora aleatoria</name>
    <dbReference type="NCBI Taxonomy" id="2496075"/>
    <lineage>
        <taxon>Eukaryota</taxon>
        <taxon>Sar</taxon>
        <taxon>Stramenopiles</taxon>
        <taxon>Oomycota</taxon>
        <taxon>Peronosporomycetes</taxon>
        <taxon>Peronosporales</taxon>
        <taxon>Peronosporaceae</taxon>
        <taxon>Phytophthora</taxon>
    </lineage>
</organism>
<gene>
    <name evidence="1" type="ORF">JG688_00016174</name>
</gene>
<sequence length="65" mass="7213">MMGNRLVMHGSVVFGWDCATDKLVSHYSQADMLSPMLNLLGSLEDVSCAFFKARVTPDCKFVRGE</sequence>
<proteinExistence type="predicted"/>
<evidence type="ECO:0000313" key="2">
    <source>
        <dbReference type="Proteomes" id="UP000709295"/>
    </source>
</evidence>